<dbReference type="AlphaFoldDB" id="M3AHW0"/>
<dbReference type="HOGENOM" id="CLU_431552_0_0_1"/>
<reference evidence="1 2" key="1">
    <citation type="journal article" date="2012" name="PLoS Pathog.">
        <title>Diverse lifestyles and strategies of plant pathogenesis encoded in the genomes of eighteen Dothideomycetes fungi.</title>
        <authorList>
            <person name="Ohm R.A."/>
            <person name="Feau N."/>
            <person name="Henrissat B."/>
            <person name="Schoch C.L."/>
            <person name="Horwitz B.A."/>
            <person name="Barry K.W."/>
            <person name="Condon B.J."/>
            <person name="Copeland A.C."/>
            <person name="Dhillon B."/>
            <person name="Glaser F."/>
            <person name="Hesse C.N."/>
            <person name="Kosti I."/>
            <person name="LaButti K."/>
            <person name="Lindquist E.A."/>
            <person name="Lucas S."/>
            <person name="Salamov A.A."/>
            <person name="Bradshaw R.E."/>
            <person name="Ciuffetti L."/>
            <person name="Hamelin R.C."/>
            <person name="Kema G.H.J."/>
            <person name="Lawrence C."/>
            <person name="Scott J.A."/>
            <person name="Spatafora J.W."/>
            <person name="Turgeon B.G."/>
            <person name="de Wit P.J.G.M."/>
            <person name="Zhong S."/>
            <person name="Goodwin S.B."/>
            <person name="Grigoriev I.V."/>
        </authorList>
    </citation>
    <scope>NUCLEOTIDE SEQUENCE [LARGE SCALE GENOMIC DNA]</scope>
    <source>
        <strain evidence="1 2">CIRAD86</strain>
    </source>
</reference>
<dbReference type="RefSeq" id="XP_007932316.1">
    <property type="nucleotide sequence ID" value="XM_007934125.1"/>
</dbReference>
<accession>M3AHW0</accession>
<evidence type="ECO:0000313" key="1">
    <source>
        <dbReference type="EMBL" id="EME77102.1"/>
    </source>
</evidence>
<dbReference type="Proteomes" id="UP000016932">
    <property type="component" value="Unassembled WGS sequence"/>
</dbReference>
<evidence type="ECO:0000313" key="2">
    <source>
        <dbReference type="Proteomes" id="UP000016932"/>
    </source>
</evidence>
<gene>
    <name evidence="1" type="ORF">MYCFIDRAFT_180247</name>
</gene>
<dbReference type="EMBL" id="KB446569">
    <property type="protein sequence ID" value="EME77102.1"/>
    <property type="molecule type" value="Genomic_DNA"/>
</dbReference>
<dbReference type="KEGG" id="pfj:MYCFIDRAFT_180247"/>
<sequence>MSLPTLCSSMSQLEYEMTCNLAHTKPTTTSYHTCHYGTQASRTGRAYRTSVGPPTQASPACSSEGWSMSSRTWTNSPSKYKHNYLSKMRERFNLSRWRSMKYCARNQCQGRAAATKGREYNGLTLAAKIPKSSSSFIRIYLQIQLQYFSSNTFEPPAVSTPTLLQQSKASTRSLRGVSEDWLVGFLGLRLERSRREFFLYTLISYDLSRVRRQIARWLFLVFFFFGVSLSLSDSAVVPKVLLTAAPSLVRIWVTIMKVGNKSGSVLDGEMFCKRKALVVLESKILAISYSLGGQARDVMHRVFQQSLGLHVLIGVFEDLVFAKNPGEETFLVVQLLGFVVGRIEPVESAEFVLQRIDDGLGGFVVENGWSYVESGSVLECRGMWNVEISYQFCRSGKFVMESGNEKRGILLFTQDTRYIGVMHTLAVALATAFASIIFTCDECMLGFGEEEEEIASLFRYASRWYPSRRLSVVLGGDHLRRRRRRRRRLLASRRCILEVEMDPAGSCQIDFVRAPHKPRWFPGVRAEFIISSLTSPFLFLDHHPHPPIASSTLHSFTHLPTLPQHLTSARCFMSTMPSPQTNLRTISSPCPSTPTRLQQEGLLISSLQTWPEISRARQIDVILDTKGPATTLLH</sequence>
<dbReference type="GeneID" id="19334340"/>
<organism evidence="1 2">
    <name type="scientific">Pseudocercospora fijiensis (strain CIRAD86)</name>
    <name type="common">Black leaf streak disease fungus</name>
    <name type="synonym">Mycosphaerella fijiensis</name>
    <dbReference type="NCBI Taxonomy" id="383855"/>
    <lineage>
        <taxon>Eukaryota</taxon>
        <taxon>Fungi</taxon>
        <taxon>Dikarya</taxon>
        <taxon>Ascomycota</taxon>
        <taxon>Pezizomycotina</taxon>
        <taxon>Dothideomycetes</taxon>
        <taxon>Dothideomycetidae</taxon>
        <taxon>Mycosphaerellales</taxon>
        <taxon>Mycosphaerellaceae</taxon>
        <taxon>Pseudocercospora</taxon>
    </lineage>
</organism>
<name>M3AHW0_PSEFD</name>
<proteinExistence type="predicted"/>
<dbReference type="VEuPathDB" id="FungiDB:MYCFIDRAFT_180247"/>
<protein>
    <submittedName>
        <fullName evidence="1">Uncharacterized protein</fullName>
    </submittedName>
</protein>
<keyword evidence="2" id="KW-1185">Reference proteome</keyword>